<feature type="compositionally biased region" description="Acidic residues" evidence="1">
    <location>
        <begin position="97"/>
        <end position="117"/>
    </location>
</feature>
<evidence type="ECO:0000256" key="1">
    <source>
        <dbReference type="SAM" id="MobiDB-lite"/>
    </source>
</evidence>
<keyword evidence="3" id="KW-1185">Reference proteome</keyword>
<reference evidence="2 3" key="1">
    <citation type="submission" date="2024-09" db="EMBL/GenBank/DDBJ databases">
        <title>Itraconazole resistance in Madurella fahalii resulting from another homologue of gene encoding cytochrome P450 14-alpha sterol demethylase (CYP51).</title>
        <authorList>
            <person name="Yoshioka I."/>
            <person name="Fahal A.H."/>
            <person name="Kaneko S."/>
            <person name="Yaguchi T."/>
        </authorList>
    </citation>
    <scope>NUCLEOTIDE SEQUENCE [LARGE SCALE GENOMIC DNA]</scope>
    <source>
        <strain evidence="2 3">IFM 68171</strain>
    </source>
</reference>
<protein>
    <submittedName>
        <fullName evidence="2">Rho termination factor N-terminal domain-containing protein</fullName>
    </submittedName>
</protein>
<sequence length="364" mass="39662">MSGGNSWLARQRKSDLVELAQTIGLKDYEGLRKSDLELVLDEYLSEHATQYQSNPKFNDYFKSRARAGGSPIKKEIAPPPEMKPSRRRSTKPTEEIVAAEEEEEEEEDEEEEDDEQEGQQPASSTATALVRTPGRALTLAASRVQMLPATPADVARAVDRSTVAVRERVASLYHESGITEATQTTREWLSTVQSVLASIALFELYRLRQEILPDRYAFTIPAIAFLGTDDYPVNLPDMFALVTAGFWGPALTWMLTSLVIPGVFGYFFNLSAAHNSGGGAARGRGRPAAKHGHQQEYAVDPLTFSLVKAVATYVVYAQGVTFGGLISPDTVARINGALYSGWKGVLVGTAVAGVTAVYDAVLKK</sequence>
<dbReference type="PANTHER" id="PTHR41807">
    <property type="entry name" value="GLUTATHIONE TRANSFERASE 3"/>
    <property type="match status" value="1"/>
</dbReference>
<comment type="caution">
    <text evidence="2">The sequence shown here is derived from an EMBL/GenBank/DDBJ whole genome shotgun (WGS) entry which is preliminary data.</text>
</comment>
<dbReference type="Proteomes" id="UP001628179">
    <property type="component" value="Unassembled WGS sequence"/>
</dbReference>
<accession>A0ABQ0GBC3</accession>
<organism evidence="2 3">
    <name type="scientific">Madurella fahalii</name>
    <dbReference type="NCBI Taxonomy" id="1157608"/>
    <lineage>
        <taxon>Eukaryota</taxon>
        <taxon>Fungi</taxon>
        <taxon>Dikarya</taxon>
        <taxon>Ascomycota</taxon>
        <taxon>Pezizomycotina</taxon>
        <taxon>Sordariomycetes</taxon>
        <taxon>Sordariomycetidae</taxon>
        <taxon>Sordariales</taxon>
        <taxon>Sordariales incertae sedis</taxon>
        <taxon>Madurella</taxon>
    </lineage>
</organism>
<name>A0ABQ0GBC3_9PEZI</name>
<feature type="region of interest" description="Disordered" evidence="1">
    <location>
        <begin position="48"/>
        <end position="131"/>
    </location>
</feature>
<evidence type="ECO:0000313" key="2">
    <source>
        <dbReference type="EMBL" id="GAB1315067.1"/>
    </source>
</evidence>
<dbReference type="GeneID" id="98176020"/>
<feature type="compositionally biased region" description="Polar residues" evidence="1">
    <location>
        <begin position="118"/>
        <end position="127"/>
    </location>
</feature>
<gene>
    <name evidence="2" type="ORF">MFIFM68171_05277</name>
</gene>
<proteinExistence type="predicted"/>
<evidence type="ECO:0000313" key="3">
    <source>
        <dbReference type="Proteomes" id="UP001628179"/>
    </source>
</evidence>
<dbReference type="PANTHER" id="PTHR41807:SF1">
    <property type="entry name" value="GLUTATHIONE TRANSFERASE 3"/>
    <property type="match status" value="1"/>
</dbReference>
<dbReference type="InterPro" id="IPR038872">
    <property type="entry name" value="Put_GTT3"/>
</dbReference>
<dbReference type="EMBL" id="BAAFSV010000002">
    <property type="protein sequence ID" value="GAB1315067.1"/>
    <property type="molecule type" value="Genomic_DNA"/>
</dbReference>
<dbReference type="RefSeq" id="XP_070916798.1">
    <property type="nucleotide sequence ID" value="XM_071060697.1"/>
</dbReference>